<name>A0A6C1EF80_SACPS</name>
<reference evidence="18 19" key="1">
    <citation type="journal article" date="2019" name="BMC Genomics">
        <title>Chromosome level assembly and comparative genome analysis confirm lager-brewing yeasts originated from a single hybridization.</title>
        <authorList>
            <person name="Salazar A.N."/>
            <person name="Gorter de Vries A.R."/>
            <person name="van den Broek M."/>
            <person name="Brouwers N."/>
            <person name="de la Torre Cortes P."/>
            <person name="Kuijpers N.G.A."/>
            <person name="Daran J.G."/>
            <person name="Abeel T."/>
        </authorList>
    </citation>
    <scope>NUCLEOTIDE SEQUENCE [LARGE SCALE GENOMIC DNA]</scope>
    <source>
        <strain evidence="18 19">CBS 1483</strain>
    </source>
</reference>
<evidence type="ECO:0000256" key="3">
    <source>
        <dbReference type="ARBA" id="ARBA00004906"/>
    </source>
</evidence>
<evidence type="ECO:0000259" key="17">
    <source>
        <dbReference type="PROSITE" id="PS50089"/>
    </source>
</evidence>
<accession>A0A6C1EF80</accession>
<keyword evidence="7" id="KW-0963">Cytoplasm</keyword>
<dbReference type="InterPro" id="IPR001841">
    <property type="entry name" value="Znf_RING"/>
</dbReference>
<dbReference type="Pfam" id="PF23009">
    <property type="entry name" value="UBC_like"/>
    <property type="match status" value="1"/>
</dbReference>
<dbReference type="Pfam" id="PF13639">
    <property type="entry name" value="zf-RING_2"/>
    <property type="match status" value="1"/>
</dbReference>
<dbReference type="EC" id="2.3.2.27" evidence="5 16"/>
<dbReference type="InterPro" id="IPR054476">
    <property type="entry name" value="Ltn1_N"/>
</dbReference>
<dbReference type="Pfam" id="PF22958">
    <property type="entry name" value="Ltn1_1st"/>
    <property type="match status" value="1"/>
</dbReference>
<dbReference type="SMART" id="SM00744">
    <property type="entry name" value="RINGv"/>
    <property type="match status" value="1"/>
</dbReference>
<evidence type="ECO:0000256" key="15">
    <source>
        <dbReference type="PROSITE-ProRule" id="PRU00175"/>
    </source>
</evidence>
<evidence type="ECO:0000256" key="14">
    <source>
        <dbReference type="ARBA" id="ARBA00055150"/>
    </source>
</evidence>
<evidence type="ECO:0000256" key="11">
    <source>
        <dbReference type="ARBA" id="ARBA00022771"/>
    </source>
</evidence>
<evidence type="ECO:0000313" key="18">
    <source>
        <dbReference type="EMBL" id="QID87387.1"/>
    </source>
</evidence>
<comment type="pathway">
    <text evidence="3 16">Protein modification; protein ubiquitination.</text>
</comment>
<proteinExistence type="inferred from homology"/>
<organism evidence="18 19">
    <name type="scientific">Saccharomyces pastorianus</name>
    <name type="common">Lager yeast</name>
    <name type="synonym">Saccharomyces cerevisiae x Saccharomyces eubayanus</name>
    <dbReference type="NCBI Taxonomy" id="27292"/>
    <lineage>
        <taxon>Eukaryota</taxon>
        <taxon>Fungi</taxon>
        <taxon>Dikarya</taxon>
        <taxon>Ascomycota</taxon>
        <taxon>Saccharomycotina</taxon>
        <taxon>Saccharomycetes</taxon>
        <taxon>Saccharomycetales</taxon>
        <taxon>Saccharomycetaceae</taxon>
        <taxon>Saccharomyces</taxon>
    </lineage>
</organism>
<keyword evidence="12 16" id="KW-0833">Ubl conjugation pathway</keyword>
<dbReference type="Pfam" id="PF22999">
    <property type="entry name" value="LTN1_E3_ligase_6th"/>
    <property type="match status" value="1"/>
</dbReference>
<dbReference type="GO" id="GO:0005829">
    <property type="term" value="C:cytosol"/>
    <property type="evidence" value="ECO:0007669"/>
    <property type="project" value="UniProtKB-SubCell"/>
</dbReference>
<dbReference type="GO" id="GO:0008270">
    <property type="term" value="F:zinc ion binding"/>
    <property type="evidence" value="ECO:0007669"/>
    <property type="project" value="UniProtKB-KW"/>
</dbReference>
<dbReference type="SUPFAM" id="SSF57850">
    <property type="entry name" value="RING/U-box"/>
    <property type="match status" value="1"/>
</dbReference>
<dbReference type="InterPro" id="IPR011016">
    <property type="entry name" value="Znf_RING-CH"/>
</dbReference>
<dbReference type="InterPro" id="IPR013083">
    <property type="entry name" value="Znf_RING/FYVE/PHD"/>
</dbReference>
<dbReference type="GO" id="GO:1990116">
    <property type="term" value="P:ribosome-associated ubiquitin-dependent protein catabolic process"/>
    <property type="evidence" value="ECO:0007669"/>
    <property type="project" value="UniProtKB-UniRule"/>
</dbReference>
<comment type="subcellular location">
    <subcellularLocation>
        <location evidence="2">Cytoplasm</location>
        <location evidence="2">Cytosol</location>
    </subcellularLocation>
</comment>
<keyword evidence="10" id="KW-0677">Repeat</keyword>
<dbReference type="EMBL" id="CP049010">
    <property type="protein sequence ID" value="QID87387.1"/>
    <property type="molecule type" value="Genomic_DNA"/>
</dbReference>
<dbReference type="Gene3D" id="3.30.40.10">
    <property type="entry name" value="Zinc/RING finger domain, C3HC4 (zinc finger)"/>
    <property type="match status" value="1"/>
</dbReference>
<dbReference type="SUPFAM" id="SSF48371">
    <property type="entry name" value="ARM repeat"/>
    <property type="match status" value="1"/>
</dbReference>
<dbReference type="InterPro" id="IPR054478">
    <property type="entry name" value="LTN1_UBC"/>
</dbReference>
<sequence>MSFGGINTFQQYNTDLGLGHNGVRISLNYFDGSPDPSLLNSLSSNELKLIFKSLLKRDETTKEKALTDLSNLIDGFKQNGYLFDDILLLCWSQVYAKLIVSDSKGIRLQSHQITLKLVKTLKKKISKFLKDFIPLILLGTCELDYSVAKPCCNELMDCFNNDPAKINALWIVFQEQLLDLIKEIVVNENEETISDERYSTKEESGFRYQRIMASAVLLLIKLLVHNKDISEHKSSYKAILSDESIWKLLNLKNSQNTKTYESVIQLMDVLYISGYMGSHKDTLKLSTKKLFKSLAHVSSKNILKVSPVVPTIINLLSTLDSYKDGKIWTYDKSSKDKLIGFLSISCTTPSPGFFKSMLTLYTSTKKHAFLDYDLAWLPIWQKSIQKLNEKTFFGRNGAEVLNEFWVNFLKFANDSSEENVKEMTEFEILNTLSNGKSLAEFTFLNQTLCDALPSDKWEKEIESFFKSDDETRQKNEYYEKNIFALLVIATNNKSAIISLFDFLSELIQTNPSNVLTRYEGIFEVYNYFLDSDMDFLGDKIKKLMYDIPTWVEETSYQNLAGIMTHYSNSTFFENNEDVITSFEDFFTVAFSLNIPKTIILNTLNELNGDVYRQLLSLDSLDIQSYIEDYMKDYKYDDNGKLFEGNGRFLNQKNVTMLYHSAVANQQIELFCGILPKLNTDLLSMLLLNTDFLFSALYKVSEETNEELFKSSLQLAKRDPEIADILAHAILQYVQDHFSPTTKEKYIRHTVELISNCSDTSSTFFPTDMIDLFVKYVPTIDYRSSLVNILGLNTHLLFTEDNPLDLASMRKLIKHALFLDSLLEALPEHINNRIIAFISTVSEAVTDYNCLSAEPNDSFYDFEHTFFKHGKINSDFSTVIESITHPADEDGSLFTNSVAKSNLVYFFYYSRILYKILLNGMDTVSSAKLNELLPSVEKHITKTVRNQKSSDNDYLLCAILLLVFNRANAKNEMTKLRTLLASQLIGIRENELVDREFKSLILLNNLLDISDAGDQFVPIAPQRLSMVFGSIGKWLDSDLAYEPSFITVRLALLEFFTKLLKFEGVRDLGVTAFEISERLVADSLSMCQLDDTMFLLELRSSCLNLYDTLSTYRNDKESPEYSNEIFENLIELIFLNYSLERNNQVSTIFYKKLYKIISSMKLKSSKPQYERIFNAVLYDKDTGENINQSRLLTSILGSLIVETQQEIIIEYELKVQKQAASDEDNGDSNNDVSSKFKLPEELLLKVTSDVPKEYLEYEDKNSFIKYLWFWHLILMYFQDTSYNMRQLFIEQLKEADLINKMFDFITDQIDLQDTEFWKQVDVDEISGYDIVGNGFSPYKEDIFAECKKLLGHTLYQLFNNVGSLTNTWWLNIKDRSLQSDIEKFVSQFVSPILIDNEFNEINSKMDRLTSSDDALTIKLNNITSEVKASYLIDEQKLEISFRLPKNYPLTNIQVTGVSRVGISEQKWKQWIMSTQHVIIGMNGSVLDSLELFTKNVHLQFSGFEECAICYSILHAVDRKLPSKTCPTCKNKFHGACLYKWFRSSGNNTCPLCRSEIPFRR</sequence>
<dbReference type="SMART" id="SM01197">
    <property type="entry name" value="FANCL_C"/>
    <property type="match status" value="1"/>
</dbReference>
<protein>
    <recommendedName>
        <fullName evidence="6 16">E3 ubiquitin-protein ligase listerin</fullName>
        <ecNumber evidence="5 16">2.3.2.27</ecNumber>
    </recommendedName>
    <alternativeName>
        <fullName evidence="16">RING-type E3 ubiquitin transferase listerin</fullName>
    </alternativeName>
</protein>
<dbReference type="OrthoDB" id="6108at2759"/>
<keyword evidence="13 16" id="KW-0862">Zinc</keyword>
<dbReference type="PANTHER" id="PTHR12389:SF0">
    <property type="entry name" value="E3 UBIQUITIN-PROTEIN LIGASE LISTERIN"/>
    <property type="match status" value="1"/>
</dbReference>
<dbReference type="FunFam" id="3.30.40.10:FF:000038">
    <property type="entry name" value="E3 ubiquitin-protein ligase listerin"/>
    <property type="match status" value="1"/>
</dbReference>
<comment type="catalytic activity">
    <reaction evidence="1 16">
        <text>S-ubiquitinyl-[E2 ubiquitin-conjugating enzyme]-L-cysteine + [acceptor protein]-L-lysine = [E2 ubiquitin-conjugating enzyme]-L-cysteine + N(6)-ubiquitinyl-[acceptor protein]-L-lysine.</text>
        <dbReference type="EC" id="2.3.2.27"/>
    </reaction>
</comment>
<keyword evidence="11 15" id="KW-0863">Zinc-finger</keyword>
<evidence type="ECO:0000256" key="12">
    <source>
        <dbReference type="ARBA" id="ARBA00022786"/>
    </source>
</evidence>
<dbReference type="UniPathway" id="UPA00143"/>
<keyword evidence="19" id="KW-1185">Reference proteome</keyword>
<dbReference type="PANTHER" id="PTHR12389">
    <property type="entry name" value="ZINC FINGER PROTEIN 294"/>
    <property type="match status" value="1"/>
</dbReference>
<dbReference type="InterPro" id="IPR016024">
    <property type="entry name" value="ARM-type_fold"/>
</dbReference>
<keyword evidence="9 16" id="KW-0479">Metal-binding</keyword>
<dbReference type="InterPro" id="IPR054477">
    <property type="entry name" value="LTN1_E3_ligase_6th"/>
</dbReference>
<dbReference type="GO" id="GO:0072344">
    <property type="term" value="P:rescue of stalled ribosome"/>
    <property type="evidence" value="ECO:0007669"/>
    <property type="project" value="UniProtKB-UniRule"/>
</dbReference>
<evidence type="ECO:0000256" key="13">
    <source>
        <dbReference type="ARBA" id="ARBA00022833"/>
    </source>
</evidence>
<keyword evidence="8 16" id="KW-0808">Transferase</keyword>
<evidence type="ECO:0000256" key="2">
    <source>
        <dbReference type="ARBA" id="ARBA00004514"/>
    </source>
</evidence>
<dbReference type="PROSITE" id="PS50089">
    <property type="entry name" value="ZF_RING_2"/>
    <property type="match status" value="1"/>
</dbReference>
<evidence type="ECO:0000313" key="19">
    <source>
        <dbReference type="Proteomes" id="UP000501346"/>
    </source>
</evidence>
<evidence type="ECO:0000256" key="7">
    <source>
        <dbReference type="ARBA" id="ARBA00022490"/>
    </source>
</evidence>
<evidence type="ECO:0000256" key="10">
    <source>
        <dbReference type="ARBA" id="ARBA00022737"/>
    </source>
</evidence>
<comment type="subunit">
    <text evidence="16">Component of the ribosome quality control complex (RQC).</text>
</comment>
<dbReference type="GO" id="GO:0043023">
    <property type="term" value="F:ribosomal large subunit binding"/>
    <property type="evidence" value="ECO:0007669"/>
    <property type="project" value="TreeGrafter"/>
</dbReference>
<dbReference type="Proteomes" id="UP000501346">
    <property type="component" value="Chromosome SeXIII-ScXIII"/>
</dbReference>
<comment type="function">
    <text evidence="16">E3 ubiquitin-protein ligase. Component of the ribosome quality control complex (RQC), a ribosome-associated complex that mediates ubiquitination and extraction of incompletely synthesized nascent chains for proteasomal degradation.</text>
</comment>
<dbReference type="CDD" id="cd16491">
    <property type="entry name" value="RING-CH-C4HC3_LTN1"/>
    <property type="match status" value="1"/>
</dbReference>
<dbReference type="InterPro" id="IPR039795">
    <property type="entry name" value="LTN1/Rkr1"/>
</dbReference>
<evidence type="ECO:0000256" key="8">
    <source>
        <dbReference type="ARBA" id="ARBA00022679"/>
    </source>
</evidence>
<gene>
    <name evidence="18" type="primary">RKR1_2</name>
    <name evidence="18" type="ORF">GRS66_010061</name>
</gene>
<evidence type="ECO:0000256" key="4">
    <source>
        <dbReference type="ARBA" id="ARBA00007997"/>
    </source>
</evidence>
<evidence type="ECO:0000256" key="16">
    <source>
        <dbReference type="RuleBase" id="RU367090"/>
    </source>
</evidence>
<comment type="function">
    <text evidence="14">E3 ubiquitin-protein ligase component of the ribosome quality control complex (RQC), a ribosome-associated complex that mediates ubiquitination and extraction of incompletely synthesized nascent chains for proteasomal degradation. Mediates ubiquitination of proteins derived from mRNAs lacking stop codons (non-stop proteins) and other translation arrest products induced by poly-lysine sequences and tandem rare codons. Ubiquitination leads to CDC48 recruitment for extraction and degradation of the incomplete translation product. May indirectly play a role in chromatin function and transcription.</text>
</comment>
<evidence type="ECO:0000256" key="5">
    <source>
        <dbReference type="ARBA" id="ARBA00012483"/>
    </source>
</evidence>
<dbReference type="InterPro" id="IPR039804">
    <property type="entry name" value="RING-CH-C4HC3_LTN1"/>
</dbReference>
<dbReference type="GO" id="GO:1990112">
    <property type="term" value="C:RQC complex"/>
    <property type="evidence" value="ECO:0007669"/>
    <property type="project" value="UniProtKB-UniRule"/>
</dbReference>
<feature type="domain" description="RING-type" evidence="17">
    <location>
        <begin position="1505"/>
        <end position="1552"/>
    </location>
</feature>
<dbReference type="GO" id="GO:0016567">
    <property type="term" value="P:protein ubiquitination"/>
    <property type="evidence" value="ECO:0007669"/>
    <property type="project" value="UniProtKB-UniPathway"/>
</dbReference>
<evidence type="ECO:0000256" key="6">
    <source>
        <dbReference type="ARBA" id="ARBA00017157"/>
    </source>
</evidence>
<evidence type="ECO:0000256" key="9">
    <source>
        <dbReference type="ARBA" id="ARBA00022723"/>
    </source>
</evidence>
<evidence type="ECO:0000256" key="1">
    <source>
        <dbReference type="ARBA" id="ARBA00000900"/>
    </source>
</evidence>
<dbReference type="GO" id="GO:0061630">
    <property type="term" value="F:ubiquitin protein ligase activity"/>
    <property type="evidence" value="ECO:0007669"/>
    <property type="project" value="UniProtKB-UniRule"/>
</dbReference>
<comment type="similarity">
    <text evidence="4 16">Belongs to the LTN1 family.</text>
</comment>